<dbReference type="AlphaFoldDB" id="A0A0W8DTZ3"/>
<dbReference type="EMBL" id="LNFP01000011">
    <property type="protein sequence ID" value="KUF99855.1"/>
    <property type="molecule type" value="Genomic_DNA"/>
</dbReference>
<feature type="signal peptide" evidence="1">
    <location>
        <begin position="1"/>
        <end position="25"/>
    </location>
</feature>
<evidence type="ECO:0000313" key="2">
    <source>
        <dbReference type="EMBL" id="KUF99855.1"/>
    </source>
</evidence>
<name>A0A0W8DTZ3_PHYNI</name>
<evidence type="ECO:0000256" key="1">
    <source>
        <dbReference type="SAM" id="SignalP"/>
    </source>
</evidence>
<comment type="caution">
    <text evidence="2">The sequence shown here is derived from an EMBL/GenBank/DDBJ whole genome shotgun (WGS) entry which is preliminary data.</text>
</comment>
<feature type="chain" id="PRO_5006941948" evidence="1">
    <location>
        <begin position="26"/>
        <end position="603"/>
    </location>
</feature>
<accession>A0A0W8DTZ3</accession>
<protein>
    <submittedName>
        <fullName evidence="2">Uncharacterized protein</fullName>
    </submittedName>
</protein>
<proteinExistence type="predicted"/>
<dbReference type="Proteomes" id="UP000054636">
    <property type="component" value="Unassembled WGS sequence"/>
</dbReference>
<gene>
    <name evidence="2" type="ORF">AM588_10010317</name>
</gene>
<reference evidence="2 3" key="1">
    <citation type="submission" date="2015-11" db="EMBL/GenBank/DDBJ databases">
        <title>Genomes and virulence difference between two physiological races of Phytophthora nicotianae.</title>
        <authorList>
            <person name="Liu H."/>
            <person name="Ma X."/>
            <person name="Yu H."/>
            <person name="Fang D."/>
            <person name="Li Y."/>
            <person name="Wang X."/>
            <person name="Wang W."/>
            <person name="Dong Y."/>
            <person name="Xiao B."/>
        </authorList>
    </citation>
    <scope>NUCLEOTIDE SEQUENCE [LARGE SCALE GENOMIC DNA]</scope>
    <source>
        <strain evidence="3">race 1</strain>
    </source>
</reference>
<organism evidence="2 3">
    <name type="scientific">Phytophthora nicotianae</name>
    <name type="common">Potato buckeye rot agent</name>
    <name type="synonym">Phytophthora parasitica</name>
    <dbReference type="NCBI Taxonomy" id="4792"/>
    <lineage>
        <taxon>Eukaryota</taxon>
        <taxon>Sar</taxon>
        <taxon>Stramenopiles</taxon>
        <taxon>Oomycota</taxon>
        <taxon>Peronosporomycetes</taxon>
        <taxon>Peronosporales</taxon>
        <taxon>Peronosporaceae</taxon>
        <taxon>Phytophthora</taxon>
    </lineage>
</organism>
<keyword evidence="1" id="KW-0732">Signal</keyword>
<sequence length="603" mass="65650">MVRVGVRRNLALLVLCLSCDSQCSGASVSIIERHVEPTTLVTTAATSDSEPIWLVLPMLLDVQPVLLKLDVTRHVPAQIQSFCRDHGVDSSRCVGAIREALDEVVNFQRFCKKPTAESALPGFIVTKNVLKDNTESSSASWLQNDPEDVAIDFCGFAQAKAAVEQNDKCVEALEKSLRLSFDWMLALTQCEQQAERAGDEVATADSETPSIAERLATVEEMIAALQSSSDVSLVVTSQEPIEESVDATFNAEGDVVEEISESEEAESVVSEVNNSDIQETTTISVDKQQGDELGIHEQSIELGRASLNNSDAHQRPIETEIPNTLAMRVGAGEGGITAAGNSSTEASYTPLQDKELGRIGEDLKSLKAGAALVLTLSILYLAVDLILHCVHYVTGNLGAPKQLASVVLHDILLLLGSGPRSTCKLTYKGSDDLKKPSSRRFKVTTEEIINQPKPEAKGVEKNTHDGSVKLQVIPHHSTPSFTCVAMILSITNDSIALPHDVRTQPTPNFVQDSNEALKMIQQKYDQELTAAQRIQNAWKAVQRKVLLKQEWENSFNAAAEKSDSNTPIFQLVQHANKPPAQAPRTEIVTTGLRRFVPNPLPPR</sequence>
<evidence type="ECO:0000313" key="3">
    <source>
        <dbReference type="Proteomes" id="UP000054636"/>
    </source>
</evidence>